<sequence length="107" mass="11722">MPECCQVSTTIDSPESAAELARTAVEARVAACGQVIGPIDSVYRWEGRVDSAREWLVLFKTTAERADALVEHIRGLHPYDVPEVITTPVTGGNPAYLAWIGEETRPR</sequence>
<gene>
    <name evidence="2" type="primary">cutA</name>
    <name evidence="2" type="ORF">Pme01_00590</name>
</gene>
<evidence type="ECO:0000313" key="3">
    <source>
        <dbReference type="Proteomes" id="UP000599074"/>
    </source>
</evidence>
<dbReference type="Proteomes" id="UP000599074">
    <property type="component" value="Unassembled WGS sequence"/>
</dbReference>
<evidence type="ECO:0000256" key="1">
    <source>
        <dbReference type="ARBA" id="ARBA00010169"/>
    </source>
</evidence>
<dbReference type="GO" id="GO:0010038">
    <property type="term" value="P:response to metal ion"/>
    <property type="evidence" value="ECO:0007669"/>
    <property type="project" value="InterPro"/>
</dbReference>
<keyword evidence="3" id="KW-1185">Reference proteome</keyword>
<dbReference type="Pfam" id="PF03091">
    <property type="entry name" value="CutA1"/>
    <property type="match status" value="1"/>
</dbReference>
<dbReference type="RefSeq" id="WP_168113233.1">
    <property type="nucleotide sequence ID" value="NZ_BOON01000001.1"/>
</dbReference>
<dbReference type="Gene3D" id="3.30.70.120">
    <property type="match status" value="1"/>
</dbReference>
<dbReference type="InterPro" id="IPR004323">
    <property type="entry name" value="Ion_tolerance_CutA"/>
</dbReference>
<organism evidence="2 3">
    <name type="scientific">Planosporangium mesophilum</name>
    <dbReference type="NCBI Taxonomy" id="689768"/>
    <lineage>
        <taxon>Bacteria</taxon>
        <taxon>Bacillati</taxon>
        <taxon>Actinomycetota</taxon>
        <taxon>Actinomycetes</taxon>
        <taxon>Micromonosporales</taxon>
        <taxon>Micromonosporaceae</taxon>
        <taxon>Planosporangium</taxon>
    </lineage>
</organism>
<proteinExistence type="inferred from homology"/>
<dbReference type="EMBL" id="BOON01000001">
    <property type="protein sequence ID" value="GII20462.1"/>
    <property type="molecule type" value="Genomic_DNA"/>
</dbReference>
<dbReference type="SUPFAM" id="SSF54913">
    <property type="entry name" value="GlnB-like"/>
    <property type="match status" value="1"/>
</dbReference>
<comment type="caution">
    <text evidence="2">The sequence shown here is derived from an EMBL/GenBank/DDBJ whole genome shotgun (WGS) entry which is preliminary data.</text>
</comment>
<dbReference type="InterPro" id="IPR011322">
    <property type="entry name" value="N-reg_PII-like_a/b"/>
</dbReference>
<dbReference type="PANTHER" id="PTHR23419:SF8">
    <property type="entry name" value="FI09726P"/>
    <property type="match status" value="1"/>
</dbReference>
<dbReference type="GO" id="GO:0005507">
    <property type="term" value="F:copper ion binding"/>
    <property type="evidence" value="ECO:0007669"/>
    <property type="project" value="TreeGrafter"/>
</dbReference>
<dbReference type="InterPro" id="IPR015867">
    <property type="entry name" value="N-reg_PII/ATP_PRibTrfase_C"/>
</dbReference>
<evidence type="ECO:0000313" key="2">
    <source>
        <dbReference type="EMBL" id="GII20462.1"/>
    </source>
</evidence>
<protein>
    <submittedName>
        <fullName evidence="2">Divalent cation tolerance protein</fullName>
    </submittedName>
</protein>
<reference evidence="2" key="1">
    <citation type="submission" date="2021-01" db="EMBL/GenBank/DDBJ databases">
        <title>Whole genome shotgun sequence of Planosporangium mesophilum NBRC 109066.</title>
        <authorList>
            <person name="Komaki H."/>
            <person name="Tamura T."/>
        </authorList>
    </citation>
    <scope>NUCLEOTIDE SEQUENCE</scope>
    <source>
        <strain evidence="2">NBRC 109066</strain>
    </source>
</reference>
<dbReference type="AlphaFoldDB" id="A0A8J3T6W4"/>
<accession>A0A8J3T6W4</accession>
<comment type="similarity">
    <text evidence="1">Belongs to the CutA family.</text>
</comment>
<name>A0A8J3T6W4_9ACTN</name>
<dbReference type="PANTHER" id="PTHR23419">
    <property type="entry name" value="DIVALENT CATION TOLERANCE CUTA-RELATED"/>
    <property type="match status" value="1"/>
</dbReference>